<evidence type="ECO:0000256" key="5">
    <source>
        <dbReference type="ARBA" id="ARBA00022553"/>
    </source>
</evidence>
<accession>I3P6K6</accession>
<evidence type="ECO:0000259" key="15">
    <source>
        <dbReference type="Pfam" id="PF00511"/>
    </source>
</evidence>
<comment type="subunit">
    <text evidence="12">Binds DNA as homodimer. Interacts with protein E1; this interaction greatly increases E1 DNA-binding activity. Interacts with protein L1; this interaction enhances E2-dependent replication and transcription activation. Interacts with protein L2; this interaction inhibits E2 transcriptional activity but not DNA replication function E2. Interacts with protein E7; this interaction inhibits E7 oncogenic activity. Interacts with host TAF1; this interaction modulates E2-dependent transcriptional regulation. Interacts with host BRD4; this interaction mediates E2 transcriptional activation function. Additionally, the interaction with host BRD4 on mitotic chromosomes mediates tethering of the viral genome. Interacts with host TOPBP1; this interaction is required for optimal viral DNA replication.</text>
</comment>
<dbReference type="GO" id="GO:0006351">
    <property type="term" value="P:DNA-templated transcription"/>
    <property type="evidence" value="ECO:0007669"/>
    <property type="project" value="UniProtKB-UniRule"/>
</dbReference>
<comment type="caution">
    <text evidence="12">Lacks conserved residue(s) required for the propagation of feature annotation.</text>
</comment>
<dbReference type="InterPro" id="IPR036050">
    <property type="entry name" value="Regulatory_protein_E2_N"/>
</dbReference>
<dbReference type="InterPro" id="IPR000427">
    <property type="entry name" value="Papillomavirus_E2_C"/>
</dbReference>
<comment type="PTM">
    <text evidence="12">Sumoylation plays a regulatory role in E2 transcriptional activity.</text>
</comment>
<keyword evidence="4 12" id="KW-0244">Early protein</keyword>
<evidence type="ECO:0000256" key="1">
    <source>
        <dbReference type="ARBA" id="ARBA00004147"/>
    </source>
</evidence>
<dbReference type="Pfam" id="PF00511">
    <property type="entry name" value="PPV_E2_C"/>
    <property type="match status" value="1"/>
</dbReference>
<gene>
    <name evidence="12 16" type="primary">E2</name>
</gene>
<keyword evidence="17" id="KW-1185">Reference proteome</keyword>
<evidence type="ECO:0000256" key="11">
    <source>
        <dbReference type="ARBA" id="ARBA00023163"/>
    </source>
</evidence>
<evidence type="ECO:0000256" key="3">
    <source>
        <dbReference type="ARBA" id="ARBA00022491"/>
    </source>
</evidence>
<dbReference type="KEGG" id="vg:12983956"/>
<dbReference type="Gene3D" id="2.170.200.10">
    <property type="entry name" value="Papillomavirus E2 early protein domain"/>
    <property type="match status" value="1"/>
</dbReference>
<dbReference type="GO" id="GO:0006275">
    <property type="term" value="P:regulation of DNA replication"/>
    <property type="evidence" value="ECO:0007669"/>
    <property type="project" value="UniProtKB-UniRule"/>
</dbReference>
<dbReference type="InterPro" id="IPR012677">
    <property type="entry name" value="Nucleotide-bd_a/b_plait_sf"/>
</dbReference>
<feature type="region of interest" description="Disordered" evidence="13">
    <location>
        <begin position="202"/>
        <end position="307"/>
    </location>
</feature>
<dbReference type="InterPro" id="IPR042504">
    <property type="entry name" value="Regulatory_protein_E2_N_2"/>
</dbReference>
<evidence type="ECO:0000256" key="4">
    <source>
        <dbReference type="ARBA" id="ARBA00022518"/>
    </source>
</evidence>
<keyword evidence="12" id="KW-0832">Ubl conjugation</keyword>
<feature type="compositionally biased region" description="Basic and acidic residues" evidence="13">
    <location>
        <begin position="208"/>
        <end position="234"/>
    </location>
</feature>
<evidence type="ECO:0000256" key="8">
    <source>
        <dbReference type="ARBA" id="ARBA00023015"/>
    </source>
</evidence>
<evidence type="ECO:0000256" key="13">
    <source>
        <dbReference type="SAM" id="MobiDB-lite"/>
    </source>
</evidence>
<comment type="similarity">
    <text evidence="2">Belongs to the papillomaviridae E8^E2C protein family.</text>
</comment>
<dbReference type="GO" id="GO:0039693">
    <property type="term" value="P:viral DNA genome replication"/>
    <property type="evidence" value="ECO:0007669"/>
    <property type="project" value="UniProtKB-UniRule"/>
</dbReference>
<comment type="PTM">
    <text evidence="12">Phosphorylated.</text>
</comment>
<protein>
    <recommendedName>
        <fullName evidence="12">Regulatory protein E2</fullName>
    </recommendedName>
</protein>
<dbReference type="InterPro" id="IPR033668">
    <property type="entry name" value="Reg_prot_E2"/>
</dbReference>
<evidence type="ECO:0000313" key="17">
    <source>
        <dbReference type="Proteomes" id="UP000144657"/>
    </source>
</evidence>
<dbReference type="Pfam" id="PF00508">
    <property type="entry name" value="PPV_E2_N"/>
    <property type="match status" value="1"/>
</dbReference>
<dbReference type="GO" id="GO:0003677">
    <property type="term" value="F:DNA binding"/>
    <property type="evidence" value="ECO:0007669"/>
    <property type="project" value="UniProtKB-UniRule"/>
</dbReference>
<dbReference type="EMBL" id="HM999987">
    <property type="protein sequence ID" value="AEM24596.1"/>
    <property type="molecule type" value="Genomic_DNA"/>
</dbReference>
<keyword evidence="11 12" id="KW-0804">Transcription</keyword>
<evidence type="ECO:0000259" key="14">
    <source>
        <dbReference type="Pfam" id="PF00508"/>
    </source>
</evidence>
<keyword evidence="5 12" id="KW-0597">Phosphoprotein</keyword>
<dbReference type="GO" id="GO:0003700">
    <property type="term" value="F:DNA-binding transcription factor activity"/>
    <property type="evidence" value="ECO:0007669"/>
    <property type="project" value="UniProtKB-UniRule"/>
</dbReference>
<keyword evidence="10 12" id="KW-0010">Activator</keyword>
<dbReference type="SUPFAM" id="SSF54957">
    <property type="entry name" value="Viral DNA-binding domain"/>
    <property type="match status" value="1"/>
</dbReference>
<evidence type="ECO:0000256" key="2">
    <source>
        <dbReference type="ARBA" id="ARBA00007794"/>
    </source>
</evidence>
<name>I3P6K6_9PAPI</name>
<feature type="region of interest" description="DNA-binding domain" evidence="12">
    <location>
        <begin position="320"/>
        <end position="403"/>
    </location>
</feature>
<dbReference type="InterPro" id="IPR035975">
    <property type="entry name" value="E2/EBNA1_C_sf"/>
</dbReference>
<comment type="similarity">
    <text evidence="12">Belongs to the papillomaviridae E2 protein family.</text>
</comment>
<feature type="cross-link" description="Glycyl lysine isopeptide (Lys-Gly) (interchain with G-Cter in SUMO)" evidence="12">
    <location>
        <position position="327"/>
    </location>
</feature>
<organism evidence="16 17">
    <name type="scientific">Human papillomavirus 135</name>
    <dbReference type="NCBI Taxonomy" id="1070408"/>
    <lineage>
        <taxon>Viruses</taxon>
        <taxon>Monodnaviria</taxon>
        <taxon>Shotokuvirae</taxon>
        <taxon>Cossaviricota</taxon>
        <taxon>Papovaviricetes</taxon>
        <taxon>Zurhausenvirales</taxon>
        <taxon>Papillomaviridae</taxon>
        <taxon>Firstpapillomavirinae</taxon>
        <taxon>Gammapapillomavirus</taxon>
        <taxon>Gammapapillomavirus 15</taxon>
    </lineage>
</organism>
<dbReference type="SUPFAM" id="SSF51332">
    <property type="entry name" value="E2 regulatory, transactivation domain"/>
    <property type="match status" value="1"/>
</dbReference>
<feature type="domain" description="Papillomavirus E2 C-terminal" evidence="15">
    <location>
        <begin position="322"/>
        <end position="400"/>
    </location>
</feature>
<keyword evidence="6 12" id="KW-1048">Host nucleus</keyword>
<dbReference type="Gene3D" id="1.10.287.30">
    <property type="entry name" value="E2 (early) protein, N terminal domain, subdomain 1"/>
    <property type="match status" value="1"/>
</dbReference>
<dbReference type="OrthoDB" id="15886at10239"/>
<dbReference type="Gene3D" id="3.30.70.330">
    <property type="match status" value="1"/>
</dbReference>
<feature type="compositionally biased region" description="Low complexity" evidence="13">
    <location>
        <begin position="246"/>
        <end position="256"/>
    </location>
</feature>
<sequence length="403" mass="46032">MNQADLTDRFDVLQDQLLALYEKGATDLASQIKHWELSRKINVLMYYSRKEGHKNLGLQTLPTLQVSEYNAKLAIKMMILLKSLASSKYGKEPWTLTETSADLLLTPPKNTFKKGGFQVEVYYDNDPQNANVYTQWEFLYYQDLNDEWHKVPGDVDHNGLSYTDITGEKIYFKIFSEDADRYSNTGQWTVKFKSTTISSVVTSSKKSFSAEKGDSQRSQHRESSPEEGTSSRDPRRSKRYSQEELPTTTTASPTTSTRERRRRRRGSGGEQQGESTTREPRAKRTRGPTAPTPDQVGSRHRSVPSHNLGRLGRLQADAWDPPILCVKGPANNLKCWRNRFNVKFHSLFFNVSSVFKWLGDSNADHNISRMLIAFHDTYERARFLQTVTLPRGATYAYGSLDSL</sequence>
<dbReference type="GO" id="GO:0042025">
    <property type="term" value="C:host cell nucleus"/>
    <property type="evidence" value="ECO:0007669"/>
    <property type="project" value="UniProtKB-SubCell"/>
</dbReference>
<keyword evidence="8 12" id="KW-0805">Transcription regulation</keyword>
<keyword evidence="12" id="KW-1017">Isopeptide bond</keyword>
<dbReference type="GeneID" id="12983956"/>
<keyword evidence="7 12" id="KW-0235">DNA replication</keyword>
<dbReference type="Proteomes" id="UP000144657">
    <property type="component" value="Segment"/>
</dbReference>
<dbReference type="HAMAP" id="MF_04001">
    <property type="entry name" value="PPV_E2"/>
    <property type="match status" value="1"/>
</dbReference>
<reference evidence="16 17" key="1">
    <citation type="journal article" date="2011" name="J. Infect. Dis.">
        <title>The oral cavity contains abundant known and novel human papillomaviruses from the Betapapillomavirus and Gammapapillomavirus genera.</title>
        <authorList>
            <person name="Bottalico D."/>
            <person name="Chen Z."/>
            <person name="Dunne A."/>
            <person name="Ostoloza J."/>
            <person name="McKinney S."/>
            <person name="Sun C."/>
            <person name="Schlecht N.F."/>
            <person name="Fatahzadeh M."/>
            <person name="Herrero R."/>
            <person name="Schiffman M."/>
            <person name="Burk R.D."/>
        </authorList>
    </citation>
    <scope>NUCLEOTIDE SEQUENCE [LARGE SCALE GENOMIC DNA]</scope>
    <source>
        <strain evidence="16">NJ3500</strain>
    </source>
</reference>
<proteinExistence type="inferred from homology"/>
<dbReference type="InterPro" id="IPR001866">
    <property type="entry name" value="PPV_E2_N"/>
</dbReference>
<evidence type="ECO:0000256" key="9">
    <source>
        <dbReference type="ARBA" id="ARBA00023125"/>
    </source>
</evidence>
<dbReference type="InterPro" id="IPR042503">
    <property type="entry name" value="Regulatory_protein_E2_N_1"/>
</dbReference>
<dbReference type="GO" id="GO:0000166">
    <property type="term" value="F:nucleotide binding"/>
    <property type="evidence" value="ECO:0007669"/>
    <property type="project" value="UniProtKB-UniRule"/>
</dbReference>
<evidence type="ECO:0000313" key="16">
    <source>
        <dbReference type="EMBL" id="AEM24596.1"/>
    </source>
</evidence>
<dbReference type="GO" id="GO:0006260">
    <property type="term" value="P:DNA replication"/>
    <property type="evidence" value="ECO:0007669"/>
    <property type="project" value="UniProtKB-KW"/>
</dbReference>
<feature type="domain" description="Papillomavirus E2 N-terminal" evidence="14">
    <location>
        <begin position="5"/>
        <end position="201"/>
    </location>
</feature>
<evidence type="ECO:0000256" key="10">
    <source>
        <dbReference type="ARBA" id="ARBA00023159"/>
    </source>
</evidence>
<comment type="subcellular location">
    <subcellularLocation>
        <location evidence="1 12">Host nucleus</location>
    </subcellularLocation>
</comment>
<dbReference type="RefSeq" id="YP_006393284.1">
    <property type="nucleotide sequence ID" value="NC_017993.1"/>
</dbReference>
<keyword evidence="3 12" id="KW-0678">Repressor</keyword>
<evidence type="ECO:0000256" key="12">
    <source>
        <dbReference type="HAMAP-Rule" id="MF_04001"/>
    </source>
</evidence>
<evidence type="ECO:0000256" key="7">
    <source>
        <dbReference type="ARBA" id="ARBA00022705"/>
    </source>
</evidence>
<evidence type="ECO:0000256" key="6">
    <source>
        <dbReference type="ARBA" id="ARBA00022562"/>
    </source>
</evidence>
<keyword evidence="9 12" id="KW-0238">DNA-binding</keyword>
<comment type="function">
    <text evidence="12">Plays a role in the initiation of viral DNA replication. A dimer of E2 interacts with a dimer of E1 in order to improve specificity of E1 DNA binding activity. Once the complex recognizes and binds DNA at specific sites, the E2 dimer is removed from DNA. E2 also regulates viral transcription through binding to the E2RE response element (5'-ACCNNNNNNGGT-3') present in multiple copies in the regulatory regions of the viral genome. Activates or represses transcription depending on E2RE's position with regards to proximal promoter elements including the TATA-box. Repression occurs by sterically hindering the assembly of the transcription initiation complex.</text>
</comment>